<accession>A0A5C6XAB8</accession>
<gene>
    <name evidence="2" type="ORF">FRC96_14500</name>
</gene>
<dbReference type="RefSeq" id="WP_146975415.1">
    <property type="nucleotide sequence ID" value="NZ_VOSL01000057.1"/>
</dbReference>
<name>A0A5C6XAB8_9DELT</name>
<feature type="compositionally biased region" description="Basic and acidic residues" evidence="1">
    <location>
        <begin position="208"/>
        <end position="239"/>
    </location>
</feature>
<organism evidence="2 3">
    <name type="scientific">Lujinxingia vulgaris</name>
    <dbReference type="NCBI Taxonomy" id="2600176"/>
    <lineage>
        <taxon>Bacteria</taxon>
        <taxon>Deltaproteobacteria</taxon>
        <taxon>Bradymonadales</taxon>
        <taxon>Lujinxingiaceae</taxon>
        <taxon>Lujinxingia</taxon>
    </lineage>
</organism>
<evidence type="ECO:0000256" key="1">
    <source>
        <dbReference type="SAM" id="MobiDB-lite"/>
    </source>
</evidence>
<dbReference type="OrthoDB" id="5506355at2"/>
<reference evidence="2 3" key="1">
    <citation type="submission" date="2019-08" db="EMBL/GenBank/DDBJ databases">
        <title>Bradymonadales sp. TMQ2.</title>
        <authorList>
            <person name="Liang Q."/>
        </authorList>
    </citation>
    <scope>NUCLEOTIDE SEQUENCE [LARGE SCALE GENOMIC DNA]</scope>
    <source>
        <strain evidence="2 3">TMQ2</strain>
    </source>
</reference>
<sequence length="392" mass="43915">MSEEFERQPLALESFAPNLRTHVGPQAPAPMKMMAARGMVPAPPDQLIRVFYQLHFDGALTQAVSEALDGMPEAVLLPALQAEQPAGVLDWVAELRASETVAQAIALNKGTDDRTIVRLAQEASAEVCEIIANNQVRVLRTPAIIEALYTNTRARMATVDKLIDLARRNDVDLSGLPGLEEALRSGEPLTSEGGLDDEAFAGVLQQEQTRRKSEEEMLSKLDDPSLTRSERERMQRELMGDEEDEEEEVVEERRRKGSLYSQIAQMNLSQKIRLASVGSKEAINILVRDSNKLVHLAAIRSPRLRPADIRQLASNKSIPEGVIKYIAMNRDWTRHYDVMVSLTMNPKTPLSDVMSFLNHLRTKDLRDLTRNRNVSHQVQRMAKTLVNKRGGR</sequence>
<evidence type="ECO:0008006" key="4">
    <source>
        <dbReference type="Google" id="ProtNLM"/>
    </source>
</evidence>
<dbReference type="EMBL" id="VOSL01000057">
    <property type="protein sequence ID" value="TXD34110.1"/>
    <property type="molecule type" value="Genomic_DNA"/>
</dbReference>
<dbReference type="Proteomes" id="UP000321046">
    <property type="component" value="Unassembled WGS sequence"/>
</dbReference>
<protein>
    <recommendedName>
        <fullName evidence="4">DUF2336 domain-containing protein</fullName>
    </recommendedName>
</protein>
<evidence type="ECO:0000313" key="2">
    <source>
        <dbReference type="EMBL" id="TXD34110.1"/>
    </source>
</evidence>
<dbReference type="AlphaFoldDB" id="A0A5C6XAB8"/>
<proteinExistence type="predicted"/>
<feature type="region of interest" description="Disordered" evidence="1">
    <location>
        <begin position="207"/>
        <end position="249"/>
    </location>
</feature>
<evidence type="ECO:0000313" key="3">
    <source>
        <dbReference type="Proteomes" id="UP000321046"/>
    </source>
</evidence>
<feature type="compositionally biased region" description="Acidic residues" evidence="1">
    <location>
        <begin position="240"/>
        <end position="249"/>
    </location>
</feature>
<comment type="caution">
    <text evidence="2">The sequence shown here is derived from an EMBL/GenBank/DDBJ whole genome shotgun (WGS) entry which is preliminary data.</text>
</comment>